<dbReference type="InterPro" id="IPR018170">
    <property type="entry name" value="Aldo/ket_reductase_CS"/>
</dbReference>
<evidence type="ECO:0000313" key="2">
    <source>
        <dbReference type="EMBL" id="KAL0058042.1"/>
    </source>
</evidence>
<dbReference type="Pfam" id="PF00248">
    <property type="entry name" value="Aldo_ket_red"/>
    <property type="match status" value="1"/>
</dbReference>
<protein>
    <recommendedName>
        <fullName evidence="1">NADP-dependent oxidoreductase domain-containing protein</fullName>
    </recommendedName>
</protein>
<dbReference type="PANTHER" id="PTHR43827">
    <property type="entry name" value="2,5-DIKETO-D-GLUCONIC ACID REDUCTASE"/>
    <property type="match status" value="1"/>
</dbReference>
<dbReference type="PRINTS" id="PR00069">
    <property type="entry name" value="ALDKETRDTASE"/>
</dbReference>
<organism evidence="2 3">
    <name type="scientific">Marasmius tenuissimus</name>
    <dbReference type="NCBI Taxonomy" id="585030"/>
    <lineage>
        <taxon>Eukaryota</taxon>
        <taxon>Fungi</taxon>
        <taxon>Dikarya</taxon>
        <taxon>Basidiomycota</taxon>
        <taxon>Agaricomycotina</taxon>
        <taxon>Agaricomycetes</taxon>
        <taxon>Agaricomycetidae</taxon>
        <taxon>Agaricales</taxon>
        <taxon>Marasmiineae</taxon>
        <taxon>Marasmiaceae</taxon>
        <taxon>Marasmius</taxon>
    </lineage>
</organism>
<proteinExistence type="predicted"/>
<dbReference type="Gene3D" id="3.20.20.100">
    <property type="entry name" value="NADP-dependent oxidoreductase domain"/>
    <property type="match status" value="1"/>
</dbReference>
<dbReference type="InterPro" id="IPR020471">
    <property type="entry name" value="AKR"/>
</dbReference>
<comment type="caution">
    <text evidence="2">The sequence shown here is derived from an EMBL/GenBank/DDBJ whole genome shotgun (WGS) entry which is preliminary data.</text>
</comment>
<dbReference type="PROSITE" id="PS00063">
    <property type="entry name" value="ALDOKETO_REDUCTASE_3"/>
    <property type="match status" value="1"/>
</dbReference>
<evidence type="ECO:0000259" key="1">
    <source>
        <dbReference type="Pfam" id="PF00248"/>
    </source>
</evidence>
<dbReference type="Proteomes" id="UP001437256">
    <property type="component" value="Unassembled WGS sequence"/>
</dbReference>
<gene>
    <name evidence="2" type="ORF">AAF712_015292</name>
</gene>
<sequence>MADISRSAIFYTTKLKYNNGYGAVKRSIEKSLELCGLGYIDLYLIHGPIGGPQARLDSWRAICDFQESGKLKSIGISTFGVRHMQELIDSGLRLPDVHQIDLHPFQTRKDIVSLSRKHEIALEAWAPLVRGLRFDHPEIMRLALKYKKEPAQVLLKYSLQKGYVAIPKSSSKKRIVSNTKIFDFELDDQEIAQLDALDEGLVTDWDPTEDP</sequence>
<dbReference type="InterPro" id="IPR036812">
    <property type="entry name" value="NAD(P)_OxRdtase_dom_sf"/>
</dbReference>
<reference evidence="2 3" key="1">
    <citation type="submission" date="2024-05" db="EMBL/GenBank/DDBJ databases">
        <title>A draft genome resource for the thread blight pathogen Marasmius tenuissimus strain MS-2.</title>
        <authorList>
            <person name="Yulfo-Soto G.E."/>
            <person name="Baruah I.K."/>
            <person name="Amoako-Attah I."/>
            <person name="Bukari Y."/>
            <person name="Meinhardt L.W."/>
            <person name="Bailey B.A."/>
            <person name="Cohen S.P."/>
        </authorList>
    </citation>
    <scope>NUCLEOTIDE SEQUENCE [LARGE SCALE GENOMIC DNA]</scope>
    <source>
        <strain evidence="2 3">MS-2</strain>
    </source>
</reference>
<name>A0ABR2Z9Y1_9AGAR</name>
<dbReference type="InterPro" id="IPR023210">
    <property type="entry name" value="NADP_OxRdtase_dom"/>
</dbReference>
<feature type="domain" description="NADP-dependent oxidoreductase" evidence="1">
    <location>
        <begin position="6"/>
        <end position="199"/>
    </location>
</feature>
<dbReference type="SUPFAM" id="SSF51430">
    <property type="entry name" value="NAD(P)-linked oxidoreductase"/>
    <property type="match status" value="1"/>
</dbReference>
<evidence type="ECO:0000313" key="3">
    <source>
        <dbReference type="Proteomes" id="UP001437256"/>
    </source>
</evidence>
<dbReference type="PANTHER" id="PTHR43827:SF13">
    <property type="entry name" value="ALDO_KETO REDUCTASE FAMILY PROTEIN"/>
    <property type="match status" value="1"/>
</dbReference>
<dbReference type="EMBL" id="JBBXMP010000380">
    <property type="protein sequence ID" value="KAL0058042.1"/>
    <property type="molecule type" value="Genomic_DNA"/>
</dbReference>
<keyword evidence="3" id="KW-1185">Reference proteome</keyword>
<dbReference type="CDD" id="cd19071">
    <property type="entry name" value="AKR_AKR1-5-like"/>
    <property type="match status" value="1"/>
</dbReference>
<accession>A0ABR2Z9Y1</accession>